<evidence type="ECO:0000256" key="3">
    <source>
        <dbReference type="ARBA" id="ARBA00023242"/>
    </source>
</evidence>
<dbReference type="PANTHER" id="PTHR13213:SF2">
    <property type="entry name" value="MYB-BINDING PROTEIN 1A"/>
    <property type="match status" value="1"/>
</dbReference>
<gene>
    <name evidence="5" type="ORF">PhCBS80983_g02349</name>
</gene>
<accession>A0A507E6X7</accession>
<sequence length="1174" mass="131198">MAPTTATPPAAPGSSGVMSLYWELASVDPEVRQQAAESLLRALYTFQQQHDAAKNGSAVATATTTATEDNLDVFCAQDVSYGIKRLLRGLPSSRDGARQGFAVALTELLRGLEFLDVSVVLSMLTKLTQTEGAKGQEEREILFGRIFGLMAICQAGMLSRASTTVEDVKSMITSLLKYASSKSYLKEICFRVLLTIMDNVKGTLLEHEVLASIIPTVLDKEIETPEDLWFGIVMQTRYPDFEWATVLPSWKHAQVLHRKNQTQLVEILKQSTYASPRIHSVWDALFDILLSSEIPKHSITLRTLWSSLDEALYSSTHERKYLGMQLFQRVLTRVEAADVPFIFTPQLLRTLINNLAKHDNYLYKIAKQTATVLSKLAQDRKDIALQLVLQLVGKNGHQRFDVITRTKTVETILGAMEGDDILTYVQYLETLFLDASTAAETTVESQRHWVLDQMTSLLKNGRIPKQEKWVQSVAKFVCLHAFYDVKKADAKSDLLKPPQPPVSDATRAVCKERFFALLGTLAAMILKDEAGKPLHAGLMQNGQLWVRDIYSFMVELSANENVTAADELDEIATEAIKKASKVVTQMHEETAKLDAVQNRDVLAQYRAFELLFLHVLLQVYTEPTEAIDVLDELENCYNLFFKEKSQKDNKKRKASDDDSDDEDHEPIEVLVDVLISFLAKPSALLRTLSQEVFKVFCNQLTKKALDLIFEVLSTKGGVAGAQELFENEDDEDAMDIDEGPMPEGADDDEQDDDEEDDEDDEEEDEGDDANAEVDEELRLKIKEAMGNAAAGDDDSEEEEFMDDDEMGVFDDKLAEIFRQRKDIKTAKKDLKQQVLHFKFRVVDLLDVFLRKAPQSPLVIEMIMPLLNLLTTTARTADEQDLHVRLEALVKNKLFKIKDVPNEPALDADRAVEILKEVHDYARKASDGSTVALCSGASLLLVRILSHCAEPVVAEAKTPKKSPKKRKVNAEAQAAEKKPLSRVAAIYLMSLTDFMTPNKTRVKPILFLDLVTRYPNYVWELLGDVVSLASSATIKPYPLVQSHNVIVRLIQQMPKNDEEAKKPIIQAVWPPFIANVVKVLNASAASEKAETEGCALNKERVKELVKDLLALARRVSKVVGNEEMPDLWKSNDLQSALDAVCGSDKFTSLPSLSKQSKELMKIVNNGTNPVAAESS</sequence>
<dbReference type="GO" id="GO:0006355">
    <property type="term" value="P:regulation of DNA-templated transcription"/>
    <property type="evidence" value="ECO:0007669"/>
    <property type="project" value="InterPro"/>
</dbReference>
<dbReference type="EMBL" id="QEAQ01000023">
    <property type="protein sequence ID" value="TPX59586.1"/>
    <property type="molecule type" value="Genomic_DNA"/>
</dbReference>
<organism evidence="5 6">
    <name type="scientific">Powellomyces hirtus</name>
    <dbReference type="NCBI Taxonomy" id="109895"/>
    <lineage>
        <taxon>Eukaryota</taxon>
        <taxon>Fungi</taxon>
        <taxon>Fungi incertae sedis</taxon>
        <taxon>Chytridiomycota</taxon>
        <taxon>Chytridiomycota incertae sedis</taxon>
        <taxon>Chytridiomycetes</taxon>
        <taxon>Spizellomycetales</taxon>
        <taxon>Powellomycetaceae</taxon>
        <taxon>Powellomyces</taxon>
    </lineage>
</organism>
<feature type="compositionally biased region" description="Acidic residues" evidence="4">
    <location>
        <begin position="791"/>
        <end position="805"/>
    </location>
</feature>
<dbReference type="AlphaFoldDB" id="A0A507E6X7"/>
<dbReference type="GO" id="GO:0000182">
    <property type="term" value="F:rDNA binding"/>
    <property type="evidence" value="ECO:0007669"/>
    <property type="project" value="TreeGrafter"/>
</dbReference>
<comment type="caution">
    <text evidence="5">The sequence shown here is derived from an EMBL/GenBank/DDBJ whole genome shotgun (WGS) entry which is preliminary data.</text>
</comment>
<proteinExistence type="inferred from homology"/>
<evidence type="ECO:0000256" key="2">
    <source>
        <dbReference type="ARBA" id="ARBA00006809"/>
    </source>
</evidence>
<dbReference type="InterPro" id="IPR016024">
    <property type="entry name" value="ARM-type_fold"/>
</dbReference>
<evidence type="ECO:0000256" key="1">
    <source>
        <dbReference type="ARBA" id="ARBA00004123"/>
    </source>
</evidence>
<evidence type="ECO:0000313" key="5">
    <source>
        <dbReference type="EMBL" id="TPX59586.1"/>
    </source>
</evidence>
<dbReference type="Pfam" id="PF04931">
    <property type="entry name" value="DNA_pol_phi"/>
    <property type="match status" value="1"/>
</dbReference>
<dbReference type="PANTHER" id="PTHR13213">
    <property type="entry name" value="MYB-BINDING PROTEIN 1A FAMILY MEMBER"/>
    <property type="match status" value="1"/>
</dbReference>
<comment type="similarity">
    <text evidence="2">Belongs to the MYBBP1A family.</text>
</comment>
<comment type="subcellular location">
    <subcellularLocation>
        <location evidence="1">Nucleus</location>
    </subcellularLocation>
</comment>
<dbReference type="GO" id="GO:0005730">
    <property type="term" value="C:nucleolus"/>
    <property type="evidence" value="ECO:0007669"/>
    <property type="project" value="InterPro"/>
</dbReference>
<evidence type="ECO:0008006" key="7">
    <source>
        <dbReference type="Google" id="ProtNLM"/>
    </source>
</evidence>
<dbReference type="SUPFAM" id="SSF48371">
    <property type="entry name" value="ARM repeat"/>
    <property type="match status" value="1"/>
</dbReference>
<dbReference type="Proteomes" id="UP000318582">
    <property type="component" value="Unassembled WGS sequence"/>
</dbReference>
<name>A0A507E6X7_9FUNG</name>
<protein>
    <recommendedName>
        <fullName evidence="7">DNA polymerase V</fullName>
    </recommendedName>
</protein>
<keyword evidence="3" id="KW-0539">Nucleus</keyword>
<evidence type="ECO:0000313" key="6">
    <source>
        <dbReference type="Proteomes" id="UP000318582"/>
    </source>
</evidence>
<reference evidence="5 6" key="1">
    <citation type="journal article" date="2019" name="Sci. Rep.">
        <title>Comparative genomics of chytrid fungi reveal insights into the obligate biotrophic and pathogenic lifestyle of Synchytrium endobioticum.</title>
        <authorList>
            <person name="van de Vossenberg B.T.L.H."/>
            <person name="Warris S."/>
            <person name="Nguyen H.D.T."/>
            <person name="van Gent-Pelzer M.P.E."/>
            <person name="Joly D.L."/>
            <person name="van de Geest H.C."/>
            <person name="Bonants P.J.M."/>
            <person name="Smith D.S."/>
            <person name="Levesque C.A."/>
            <person name="van der Lee T.A.J."/>
        </authorList>
    </citation>
    <scope>NUCLEOTIDE SEQUENCE [LARGE SCALE GENOMIC DNA]</scope>
    <source>
        <strain evidence="5 6">CBS 809.83</strain>
    </source>
</reference>
<feature type="region of interest" description="Disordered" evidence="4">
    <location>
        <begin position="785"/>
        <end position="805"/>
    </location>
</feature>
<keyword evidence="6" id="KW-1185">Reference proteome</keyword>
<dbReference type="STRING" id="109895.A0A507E6X7"/>
<evidence type="ECO:0000256" key="4">
    <source>
        <dbReference type="SAM" id="MobiDB-lite"/>
    </source>
</evidence>
<dbReference type="InterPro" id="IPR007015">
    <property type="entry name" value="DNA_pol_V/MYBBP1A"/>
</dbReference>
<feature type="region of interest" description="Disordered" evidence="4">
    <location>
        <begin position="726"/>
        <end position="773"/>
    </location>
</feature>